<dbReference type="EMBL" id="FOKW01000005">
    <property type="protein sequence ID" value="SFC18176.1"/>
    <property type="molecule type" value="Genomic_DNA"/>
</dbReference>
<evidence type="ECO:0000256" key="8">
    <source>
        <dbReference type="SAM" id="MobiDB-lite"/>
    </source>
</evidence>
<dbReference type="SMART" id="SM00065">
    <property type="entry name" value="GAF"/>
    <property type="match status" value="2"/>
</dbReference>
<dbReference type="EC" id="2.7.13.3" evidence="2"/>
<evidence type="ECO:0000256" key="5">
    <source>
        <dbReference type="ARBA" id="ARBA00022777"/>
    </source>
</evidence>
<feature type="domain" description="PAS" evidence="9">
    <location>
        <begin position="617"/>
        <end position="667"/>
    </location>
</feature>
<evidence type="ECO:0000259" key="9">
    <source>
        <dbReference type="PROSITE" id="PS50112"/>
    </source>
</evidence>
<keyword evidence="4" id="KW-0808">Transferase</keyword>
<evidence type="ECO:0000313" key="11">
    <source>
        <dbReference type="EMBL" id="SFC18176.1"/>
    </source>
</evidence>
<dbReference type="InterPro" id="IPR031803">
    <property type="entry name" value="BAT_GAF/HTH-assoc"/>
</dbReference>
<dbReference type="InterPro" id="IPR013655">
    <property type="entry name" value="PAS_fold_3"/>
</dbReference>
<dbReference type="SMART" id="SM00091">
    <property type="entry name" value="PAS"/>
    <property type="match status" value="3"/>
</dbReference>
<feature type="compositionally biased region" description="Acidic residues" evidence="8">
    <location>
        <begin position="1314"/>
        <end position="1330"/>
    </location>
</feature>
<dbReference type="OrthoDB" id="342253at2157"/>
<dbReference type="InterPro" id="IPR035965">
    <property type="entry name" value="PAS-like_dom_sf"/>
</dbReference>
<keyword evidence="7" id="KW-0804">Transcription</keyword>
<dbReference type="Pfam" id="PF13426">
    <property type="entry name" value="PAS_9"/>
    <property type="match status" value="1"/>
</dbReference>
<feature type="region of interest" description="Disordered" evidence="8">
    <location>
        <begin position="696"/>
        <end position="724"/>
    </location>
</feature>
<keyword evidence="3" id="KW-0597">Phosphoprotein</keyword>
<organism evidence="11 12">
    <name type="scientific">Natronobacterium haloterrestre</name>
    <name type="common">Halobiforma haloterrestris</name>
    <dbReference type="NCBI Taxonomy" id="148448"/>
    <lineage>
        <taxon>Archaea</taxon>
        <taxon>Methanobacteriati</taxon>
        <taxon>Methanobacteriota</taxon>
        <taxon>Stenosarchaea group</taxon>
        <taxon>Halobacteria</taxon>
        <taxon>Halobacteriales</taxon>
        <taxon>Natrialbaceae</taxon>
        <taxon>Natronobacterium</taxon>
    </lineage>
</organism>
<dbReference type="Pfam" id="PF04967">
    <property type="entry name" value="HTH_10"/>
    <property type="match status" value="1"/>
</dbReference>
<accession>A0A1I1H346</accession>
<gene>
    <name evidence="11" type="ORF">SAMN05444422_105158</name>
</gene>
<dbReference type="InterPro" id="IPR029016">
    <property type="entry name" value="GAF-like_dom_sf"/>
</dbReference>
<feature type="domain" description="PAC" evidence="10">
    <location>
        <begin position="537"/>
        <end position="589"/>
    </location>
</feature>
<feature type="domain" description="PAC" evidence="10">
    <location>
        <begin position="670"/>
        <end position="747"/>
    </location>
</feature>
<evidence type="ECO:0000256" key="6">
    <source>
        <dbReference type="ARBA" id="ARBA00023015"/>
    </source>
</evidence>
<keyword evidence="5" id="KW-0418">Kinase</keyword>
<keyword evidence="6" id="KW-0805">Transcription regulation</keyword>
<dbReference type="Pfam" id="PF13185">
    <property type="entry name" value="GAF_2"/>
    <property type="match status" value="2"/>
</dbReference>
<dbReference type="PROSITE" id="PS50113">
    <property type="entry name" value="PAC"/>
    <property type="match status" value="4"/>
</dbReference>
<dbReference type="SUPFAM" id="SSF55781">
    <property type="entry name" value="GAF domain-like"/>
    <property type="match status" value="3"/>
</dbReference>
<dbReference type="InterPro" id="IPR007050">
    <property type="entry name" value="HTH_bacterioopsin"/>
</dbReference>
<dbReference type="InterPro" id="IPR036388">
    <property type="entry name" value="WH-like_DNA-bd_sf"/>
</dbReference>
<evidence type="ECO:0000313" key="12">
    <source>
        <dbReference type="Proteomes" id="UP000199161"/>
    </source>
</evidence>
<feature type="domain" description="PAC" evidence="10">
    <location>
        <begin position="824"/>
        <end position="875"/>
    </location>
</feature>
<feature type="domain" description="PAS" evidence="9">
    <location>
        <begin position="777"/>
        <end position="821"/>
    </location>
</feature>
<dbReference type="SUPFAM" id="SSF88659">
    <property type="entry name" value="Sigma3 and sigma4 domains of RNA polymerase sigma factors"/>
    <property type="match status" value="1"/>
</dbReference>
<dbReference type="PANTHER" id="PTHR43304:SF1">
    <property type="entry name" value="PAC DOMAIN-CONTAINING PROTEIN"/>
    <property type="match status" value="1"/>
</dbReference>
<dbReference type="CDD" id="cd00130">
    <property type="entry name" value="PAS"/>
    <property type="match status" value="4"/>
</dbReference>
<comment type="catalytic activity">
    <reaction evidence="1">
        <text>ATP + protein L-histidine = ADP + protein N-phospho-L-histidine.</text>
        <dbReference type="EC" id="2.7.13.3"/>
    </reaction>
</comment>
<evidence type="ECO:0000256" key="4">
    <source>
        <dbReference type="ARBA" id="ARBA00022679"/>
    </source>
</evidence>
<dbReference type="InterPro" id="IPR000014">
    <property type="entry name" value="PAS"/>
</dbReference>
<dbReference type="PROSITE" id="PS50112">
    <property type="entry name" value="PAS"/>
    <property type="match status" value="3"/>
</dbReference>
<dbReference type="Pfam" id="PF15915">
    <property type="entry name" value="BAT"/>
    <property type="match status" value="1"/>
</dbReference>
<dbReference type="SMART" id="SM00086">
    <property type="entry name" value="PAC"/>
    <property type="match status" value="4"/>
</dbReference>
<dbReference type="SUPFAM" id="SSF55785">
    <property type="entry name" value="PYP-like sensor domain (PAS domain)"/>
    <property type="match status" value="4"/>
</dbReference>
<dbReference type="InterPro" id="IPR052162">
    <property type="entry name" value="Sensor_kinase/Photoreceptor"/>
</dbReference>
<feature type="region of interest" description="Disordered" evidence="8">
    <location>
        <begin position="1305"/>
        <end position="1330"/>
    </location>
</feature>
<dbReference type="Gene3D" id="3.30.450.40">
    <property type="match status" value="2"/>
</dbReference>
<reference evidence="12" key="1">
    <citation type="submission" date="2016-10" db="EMBL/GenBank/DDBJ databases">
        <authorList>
            <person name="Varghese N."/>
            <person name="Submissions S."/>
        </authorList>
    </citation>
    <scope>NUCLEOTIDE SEQUENCE [LARGE SCALE GENOMIC DNA]</scope>
    <source>
        <strain evidence="12">DSM 13078</strain>
    </source>
</reference>
<protein>
    <recommendedName>
        <fullName evidence="2">histidine kinase</fullName>
        <ecNumber evidence="2">2.7.13.3</ecNumber>
    </recommendedName>
</protein>
<feature type="domain" description="PAC" evidence="10">
    <location>
        <begin position="407"/>
        <end position="459"/>
    </location>
</feature>
<dbReference type="InterPro" id="IPR013324">
    <property type="entry name" value="RNA_pol_sigma_r3/r4-like"/>
</dbReference>
<evidence type="ECO:0000256" key="2">
    <source>
        <dbReference type="ARBA" id="ARBA00012438"/>
    </source>
</evidence>
<dbReference type="Gene3D" id="3.30.450.20">
    <property type="entry name" value="PAS domain"/>
    <property type="match status" value="4"/>
</dbReference>
<sequence>MCHSSTPPLAIGAGWRLRNDRSARSGRFGRDGWWLAATVALAAFAVIGGLESTPAVDPLRFGPVAIGSALPFPALPAVLGLAAGGNDRLGPVERLTDDVRTVAGALEDAESVADADRRFPAVDAELERDDELGELSAAVDDLAAVLDERVEQLAANERSGEALDRIASDADLEPEETIRRLLEIGRERLGVEAGFVARRNPDRSRYEVLIAEGSEVVLEGAHAPIEREHGGREDTGDSGDCTDGTVEFTDGSGAELEVSDGAHPICGAWADRGVEWAAGGRIDVDGEPYGTVCFVDREPREAPFTGIERTFVDRVRRRLSHVLERREYERELRLKTRALDSAPIGVTITDPDEPDNPIVYANEEFERLTGYSPAEYLGRNCRFLQGEGTDPERAAELRDAVEAAEQTTVELRNYRADGTPFWNRVTVTPLEDDAGAVTHFIGFHEDVTERKRRDRELREREQELSALMDNVPGMVYRCRNEPDWPFEFVSGGAEEITGYEPAELVDGDVNWGRDVLVGNRDDLWDDVQRALENREPYRVTYRIETADGERRWLSEQGRGVFDEDGQLAHLEGAIVDITEQVENERALERTRGLLEQAQRIAGVGGWELDVREDEHEVTWTEETARIHGLQPGTVTDLERGFEGLLDYYHPDDRPKLEAAIERAIEDGEPYDLELRLIRADGEQRWVRTIGEPIADCGRQSAARTGSDGDDRDDGAPEGVDGDVDIDAVRGSIQDITEQKEREQDLERTRAFLERIQTMADIGGWELDMRTDPPTPTWTDELFRLHGMPDDEEPDLWEAIDRYHPDDRETVREALESAIESETIYDLEARIQPEPDEIRWVRGFGEPIFEDGELVKYQGALQDITDRKERELALESLHEVARGLLGTETVGDVAETVVDATDDLLDAPGVALYVLDAEVNRLVPIARTEAFERLSSDDPSAAVGNGDSVLWNAFVTGVQTVVDDAVAFDRSEAFETGVESAVVVPIGDHGVFAVASDGEPIDVEARRLIETLGATTEAALDRLESEANLRERDAELEARNRRLRRQITINETIRRINQSLIGATSRAEIERTVPEQLVAVEEVAFAWIGRSGPDGESLEPRGWAGDGEEYLDLVSLDAAGAGDADGDGSIPPAVRTASNEETTVVENVVEDLQRESWRKRALEAGFQSVVSVPLAVEEYSYGVLTVYATEPDAFTGLERTVFGELGEAIANAITATKTREALHAETVVELTLEIPDSTDVLSRIASLTDARVEYEGLGTHSDSDSDSDSDSGDDALLFFETRGADPDAVAAVLEDLVSVSEYRLLSADTNGDNGGENEDKDEDEDENENEEATCRFEALVTGPVIASWLVRHGGSPRSIVADGAETVVTVDVPAGTDVREFVETFADHTGDADLRRRRHVERALQTRRELVTSLFDALTDRQLEVLRTAYFAGFFEWPRESTGQEVAEALGVSQPTVNRHLRIGQQRLLRQLFEDGAVAVGE</sequence>
<dbReference type="InterPro" id="IPR003018">
    <property type="entry name" value="GAF"/>
</dbReference>
<evidence type="ECO:0000256" key="3">
    <source>
        <dbReference type="ARBA" id="ARBA00022553"/>
    </source>
</evidence>
<evidence type="ECO:0000256" key="7">
    <source>
        <dbReference type="ARBA" id="ARBA00023163"/>
    </source>
</evidence>
<keyword evidence="12" id="KW-1185">Reference proteome</keyword>
<dbReference type="Gene3D" id="2.10.70.100">
    <property type="match status" value="1"/>
</dbReference>
<feature type="domain" description="PAS" evidence="9">
    <location>
        <begin position="331"/>
        <end position="408"/>
    </location>
</feature>
<dbReference type="Gene3D" id="1.10.10.10">
    <property type="entry name" value="Winged helix-like DNA-binding domain superfamily/Winged helix DNA-binding domain"/>
    <property type="match status" value="1"/>
</dbReference>
<dbReference type="PANTHER" id="PTHR43304">
    <property type="entry name" value="PHYTOCHROME-LIKE PROTEIN CPH1"/>
    <property type="match status" value="1"/>
</dbReference>
<dbReference type="GO" id="GO:0004673">
    <property type="term" value="F:protein histidine kinase activity"/>
    <property type="evidence" value="ECO:0007669"/>
    <property type="project" value="UniProtKB-EC"/>
</dbReference>
<dbReference type="InterPro" id="IPR000700">
    <property type="entry name" value="PAS-assoc_C"/>
</dbReference>
<evidence type="ECO:0000259" key="10">
    <source>
        <dbReference type="PROSITE" id="PS50113"/>
    </source>
</evidence>
<proteinExistence type="predicted"/>
<dbReference type="Proteomes" id="UP000199161">
    <property type="component" value="Unassembled WGS sequence"/>
</dbReference>
<dbReference type="Pfam" id="PF08447">
    <property type="entry name" value="PAS_3"/>
    <property type="match status" value="3"/>
</dbReference>
<dbReference type="NCBIfam" id="TIGR00229">
    <property type="entry name" value="sensory_box"/>
    <property type="match status" value="3"/>
</dbReference>
<dbReference type="RefSeq" id="WP_089788149.1">
    <property type="nucleotide sequence ID" value="NZ_FOKW01000005.1"/>
</dbReference>
<dbReference type="InterPro" id="IPR001610">
    <property type="entry name" value="PAC"/>
</dbReference>
<evidence type="ECO:0000256" key="1">
    <source>
        <dbReference type="ARBA" id="ARBA00000085"/>
    </source>
</evidence>
<name>A0A1I1H346_NATHA</name>